<dbReference type="InterPro" id="IPR002999">
    <property type="entry name" value="Tudor"/>
</dbReference>
<feature type="domain" description="Tudor" evidence="2">
    <location>
        <begin position="927"/>
        <end position="983"/>
    </location>
</feature>
<dbReference type="PROSITE" id="PS50304">
    <property type="entry name" value="TUDOR"/>
    <property type="match status" value="7"/>
</dbReference>
<dbReference type="SMART" id="SM00333">
    <property type="entry name" value="TUDOR"/>
    <property type="match status" value="7"/>
</dbReference>
<dbReference type="GO" id="GO:0033391">
    <property type="term" value="C:chromatoid body"/>
    <property type="evidence" value="ECO:0007669"/>
    <property type="project" value="Ensembl"/>
</dbReference>
<feature type="domain" description="Tudor" evidence="2">
    <location>
        <begin position="62"/>
        <end position="118"/>
    </location>
</feature>
<feature type="domain" description="Tudor" evidence="2">
    <location>
        <begin position="754"/>
        <end position="813"/>
    </location>
</feature>
<dbReference type="PANTHER" id="PTHR22948">
    <property type="entry name" value="TUDOR DOMAIN CONTAINING PROTEIN"/>
    <property type="match status" value="1"/>
</dbReference>
<dbReference type="InterPro" id="IPR050621">
    <property type="entry name" value="Tudor_domain_containing"/>
</dbReference>
<feature type="region of interest" description="Disordered" evidence="1">
    <location>
        <begin position="1061"/>
        <end position="1107"/>
    </location>
</feature>
<accession>A0A3B4H6G7</accession>
<proteinExistence type="predicted"/>
<feature type="domain" description="Tudor" evidence="2">
    <location>
        <begin position="515"/>
        <end position="572"/>
    </location>
</feature>
<dbReference type="GO" id="GO:1905879">
    <property type="term" value="P:regulation of oogenesis"/>
    <property type="evidence" value="ECO:0007669"/>
    <property type="project" value="Ensembl"/>
</dbReference>
<reference evidence="3" key="1">
    <citation type="submission" date="2023-09" db="UniProtKB">
        <authorList>
            <consortium name="Ensembl"/>
        </authorList>
    </citation>
    <scope>IDENTIFICATION</scope>
</reference>
<dbReference type="GO" id="GO:0043186">
    <property type="term" value="C:P granule"/>
    <property type="evidence" value="ECO:0007669"/>
    <property type="project" value="Ensembl"/>
</dbReference>
<name>A0A3B4H6G7_9CICH</name>
<dbReference type="GO" id="GO:0007283">
    <property type="term" value="P:spermatogenesis"/>
    <property type="evidence" value="ECO:0007669"/>
    <property type="project" value="Ensembl"/>
</dbReference>
<dbReference type="SUPFAM" id="SSF63748">
    <property type="entry name" value="Tudor/PWWP/MBT"/>
    <property type="match status" value="7"/>
</dbReference>
<organism evidence="3">
    <name type="scientific">Pundamilia nyererei</name>
    <dbReference type="NCBI Taxonomy" id="303518"/>
    <lineage>
        <taxon>Eukaryota</taxon>
        <taxon>Metazoa</taxon>
        <taxon>Chordata</taxon>
        <taxon>Craniata</taxon>
        <taxon>Vertebrata</taxon>
        <taxon>Euteleostomi</taxon>
        <taxon>Actinopterygii</taxon>
        <taxon>Neopterygii</taxon>
        <taxon>Teleostei</taxon>
        <taxon>Neoteleostei</taxon>
        <taxon>Acanthomorphata</taxon>
        <taxon>Ovalentaria</taxon>
        <taxon>Cichlomorphae</taxon>
        <taxon>Cichliformes</taxon>
        <taxon>Cichlidae</taxon>
        <taxon>African cichlids</taxon>
        <taxon>Pseudocrenilabrinae</taxon>
        <taxon>Haplochromini</taxon>
        <taxon>Pundamilia</taxon>
    </lineage>
</organism>
<sequence length="1701" mass="190699">MSSILGLPTRGSDVTVLISRVHVHPYCVLVEFWGKFSLERTAEYERLAKDIQSPGDSLQELEGKPGDQCLVQIESIWYRARIVSSNGSKYTVFLIDKGTTCRANTSRLAWSKKEHFQLPPEVEFCVLANVLPLSLENKWSPMALEFLKSLTGKCVSAHVQQVLVLNRTFLLHIPCISKQMYEMGFAKKLSPNIFQDFVLKSVQPHSGAEVFPEIKRLSVGPVEQLRKHEVFMYPELQGGTVETVVVTEVTNPQRIFCQLKVFSQELKKLSDQLTQSCEGRMPNCIIGPDMIGSPCSARGSDGKWYRSILQQVFPTSNMVEVLNVDSGTKEFVKFFRMPVVTYICSLHGVIDKGVGWTTTQIDYLKSLLLYKTMIAKFEYQSISEGVHYVTLYGDDNTNMNILFGSKEGCLLDCEKTLEDYAIRNTAHRQPHPAQQERTMLTPGEVVEEKEGKAVAERVPAEVLLLNSSHVAVVQHVTNPSEFYIQTQNYTKQLSELMDTIYHLYKDSLNKGSVRIPTVGLYCAVKAADGDFYRATVTEGGETQVEVFFVDYGNTEVVNRRNLRILPAEFKKLPRLALKCTLAGVRPKDGRWSQSASAFFRKAVTDKELKVHVLAKYDGGYVVHLTDPKAEGEQQVSTLLCSSGLAEKADKPGQCKDTMHPAITPPTQYPVASPLCGNKNTGLALQVQNIVGLSQKKGKMATFKEHMFPIGSVLDVNVSFIESPSDFWCQLVYNAGLLKLLMDDIQAHYAGSEFQPNVETACVARHPGNGLWYRALAIHKHETAHVDVLFVDYGQTETVSFQDLRRISPEFLTLHGQAFRCSLWNPNDPTSAVTEWSEEAVERFKNFVDSAASNFVILKCTIYAVMCSEQKIVFNIVDLETPFEKVTVTCVNNVNQFYCQLEKNADVINDLKMKVSSFCRQLENVKLPAVFGTLCFARYTDGQWYRGQIKATKPALLVHFVDYGDTIEVDKSDLLPVPREANDIMSVPVQAVVCGLSDVPANVSSEVNSWFETTATECKFRALVVAREPDGKVLVELYLGNTQINSKLKKKKSNEMKLWNKTKSVHENGQRIKSPQLELYTPPQQRQSSAGGNESNAEKLPKLSDLPSNSVTPGMVADVYMSHCNSPLSFYVHCVRDEDHIFSLVEKLNDPNSTPETNRLKELLPGDLVQAQFADDSSWYRAVVRELHGDAMALIEFVDFGNTVMTPLSKMGRLHEKFLQLPMYSTHCMLSDAAGLGEEVVVDPDVVSAFKEKISSNGEKVFKCQFVRKIGSVWEVNLEDNGVKVTYKVHCSPHNFLEDLFEGQKLEAYVTVINDDQTFWCQSASSEEHDEILLGLSEVENSAGQNHIDPDALVPGSLCIARFLDDEFWYRAEVIDKNEGELCVFFLDYGNKTRVSITDVREMPPCLLKIPPQAFLCELEGFDVLCGYWESVAKVELSALIDVKLLQLTVTKLARATGTIFVQVECEGQVINELMKTWWKSFITENKAKADELPDSDEASVQTDSSVNESVVPDDQVENPKTQEADKSHIHFEKDNSDELSTDQFEPCTEDEVQKLSTPKSSKDSVHLEFFGIQEESVSTEKIEVQASVILIKDRFPGDSGIDESILSPLDNQDDKDQNVLTMNFNMEDTNKEPEEEQALVMDAFGPNVSSSPVDENLLETTDDLERTAKTDKVSLLEEMNAVSYSFDIMNVSGKKELNSSF</sequence>
<feature type="compositionally biased region" description="Basic and acidic residues" evidence="1">
    <location>
        <begin position="1520"/>
        <end position="1536"/>
    </location>
</feature>
<feature type="region of interest" description="Disordered" evidence="1">
    <location>
        <begin position="1490"/>
        <end position="1543"/>
    </location>
</feature>
<dbReference type="Pfam" id="PF00567">
    <property type="entry name" value="TUDOR"/>
    <property type="match status" value="7"/>
</dbReference>
<evidence type="ECO:0000256" key="1">
    <source>
        <dbReference type="SAM" id="MobiDB-lite"/>
    </source>
</evidence>
<dbReference type="PANTHER" id="PTHR22948:SF15">
    <property type="entry name" value="TUDOR DOMAIN-CONTAINING PROTEIN 6"/>
    <property type="match status" value="1"/>
</dbReference>
<feature type="domain" description="Tudor" evidence="2">
    <location>
        <begin position="1351"/>
        <end position="1409"/>
    </location>
</feature>
<dbReference type="GO" id="GO:0032019">
    <property type="term" value="C:mitochondrial cloud"/>
    <property type="evidence" value="ECO:0007669"/>
    <property type="project" value="Ensembl"/>
</dbReference>
<dbReference type="Gene3D" id="2.40.50.90">
    <property type="match status" value="6"/>
</dbReference>
<feature type="domain" description="Tudor" evidence="2">
    <location>
        <begin position="288"/>
        <end position="346"/>
    </location>
</feature>
<dbReference type="Gene3D" id="2.30.30.140">
    <property type="match status" value="6"/>
</dbReference>
<feature type="domain" description="Tudor" evidence="2">
    <location>
        <begin position="1161"/>
        <end position="1220"/>
    </location>
</feature>
<evidence type="ECO:0000259" key="2">
    <source>
        <dbReference type="PROSITE" id="PS50304"/>
    </source>
</evidence>
<evidence type="ECO:0000313" key="3">
    <source>
        <dbReference type="Ensembl" id="ENSPNYP00000028996.1"/>
    </source>
</evidence>
<feature type="compositionally biased region" description="Polar residues" evidence="1">
    <location>
        <begin position="1081"/>
        <end position="1094"/>
    </location>
</feature>
<dbReference type="InterPro" id="IPR035437">
    <property type="entry name" value="SNase_OB-fold_sf"/>
</dbReference>
<dbReference type="Ensembl" id="ENSPNYT00000029703.1">
    <property type="protein sequence ID" value="ENSPNYP00000028996.1"/>
    <property type="gene ID" value="ENSPNYG00000021847.1"/>
</dbReference>
<protein>
    <submittedName>
        <fullName evidence="3">Tudor domain containing 6</fullName>
    </submittedName>
</protein>
<dbReference type="GO" id="GO:1903863">
    <property type="term" value="P:P granule assembly"/>
    <property type="evidence" value="ECO:0007669"/>
    <property type="project" value="Ensembl"/>
</dbReference>
<dbReference type="STRING" id="303518.ENSPNYP00000028996"/>
<dbReference type="GeneTree" id="ENSGT00940000159049"/>
<feature type="compositionally biased region" description="Polar residues" evidence="1">
    <location>
        <begin position="1498"/>
        <end position="1508"/>
    </location>
</feature>